<organism evidence="2 3">
    <name type="scientific">Chlamydomonas eustigma</name>
    <dbReference type="NCBI Taxonomy" id="1157962"/>
    <lineage>
        <taxon>Eukaryota</taxon>
        <taxon>Viridiplantae</taxon>
        <taxon>Chlorophyta</taxon>
        <taxon>core chlorophytes</taxon>
        <taxon>Chlorophyceae</taxon>
        <taxon>CS clade</taxon>
        <taxon>Chlamydomonadales</taxon>
        <taxon>Chlamydomonadaceae</taxon>
        <taxon>Chlamydomonas</taxon>
    </lineage>
</organism>
<comment type="caution">
    <text evidence="2">The sequence shown here is derived from an EMBL/GenBank/DDBJ whole genome shotgun (WGS) entry which is preliminary data.</text>
</comment>
<feature type="region of interest" description="Disordered" evidence="1">
    <location>
        <begin position="66"/>
        <end position="97"/>
    </location>
</feature>
<evidence type="ECO:0000313" key="3">
    <source>
        <dbReference type="Proteomes" id="UP000232323"/>
    </source>
</evidence>
<dbReference type="Proteomes" id="UP000232323">
    <property type="component" value="Unassembled WGS sequence"/>
</dbReference>
<sequence length="210" mass="23565">MIARKGVVASIFPVNKLKRYTNEPLCKMMMTPFPGMNDFVSHLLRSLKIKSSVDLSDNLKFYADFKSPKGRQGSQDPDRAMSSEENPSQASEEDDVPSWDNCDLFWNTAQFMDVVKDVLPTQDFSLLPMYQKEGEMIHIKVQVDIHEDCQVNDVLPTLFTLSKPAQAMSSTTKTGCSWCGPVDWSGEFIAKQVDDGVDLWIGTVSSLPSR</sequence>
<proteinExistence type="predicted"/>
<name>A0A250XAL5_9CHLO</name>
<evidence type="ECO:0000256" key="1">
    <source>
        <dbReference type="SAM" id="MobiDB-lite"/>
    </source>
</evidence>
<reference evidence="2 3" key="1">
    <citation type="submission" date="2017-08" db="EMBL/GenBank/DDBJ databases">
        <title>Acidophilic green algal genome provides insights into adaptation to an acidic environment.</title>
        <authorList>
            <person name="Hirooka S."/>
            <person name="Hirose Y."/>
            <person name="Kanesaki Y."/>
            <person name="Higuchi S."/>
            <person name="Fujiwara T."/>
            <person name="Onuma R."/>
            <person name="Era A."/>
            <person name="Ohbayashi R."/>
            <person name="Uzuka A."/>
            <person name="Nozaki H."/>
            <person name="Yoshikawa H."/>
            <person name="Miyagishima S.Y."/>
        </authorList>
    </citation>
    <scope>NUCLEOTIDE SEQUENCE [LARGE SCALE GENOMIC DNA]</scope>
    <source>
        <strain evidence="2 3">NIES-2499</strain>
    </source>
</reference>
<accession>A0A250XAL5</accession>
<dbReference type="EMBL" id="BEGY01000049">
    <property type="protein sequence ID" value="GAX80117.1"/>
    <property type="molecule type" value="Genomic_DNA"/>
</dbReference>
<protein>
    <submittedName>
        <fullName evidence="2">Uncharacterized protein</fullName>
    </submittedName>
</protein>
<evidence type="ECO:0000313" key="2">
    <source>
        <dbReference type="EMBL" id="GAX80117.1"/>
    </source>
</evidence>
<gene>
    <name evidence="2" type="ORF">CEUSTIGMA_g7555.t1</name>
</gene>
<dbReference type="AlphaFoldDB" id="A0A250XAL5"/>
<keyword evidence="3" id="KW-1185">Reference proteome</keyword>